<keyword evidence="11" id="KW-1185">Reference proteome</keyword>
<sequence length="1061" mass="120507">MSTHYNQEMAVVQVSAHELSISSHLTGNSLKMRSDIQIKGVFVTREHLAVWDGDKVLVFEIIHGKSHIRPAGTFSSKSSNIMLLDQSVFIMLPDVLQITTLQGTVKQNLKLSEGDGEYIAMFVEKGFLLAATSKNWLRIWNVSRREAKLIHNKKLSDIFPSIEQIHSIKCNTPGNKISIIMQTKEGYPDSKLLIWNLENDTLAHIDLSNGAIHSPNVESRERNDSERCAKHNESVFRDQLEHISKLRDLAPISHFWDSRDPRLLICESHTLSNLAKKGKLKGRRAGNYAKMHTKLLISMFVTSDSNIVIHDLHSMQPNDLGLIGCDVPNYILTQKHGGGRDNGEGGESVTSQDDIARRPLKDFIGMEENDRESIQAMSDYSFYSTIGDMDAAFRSIKLIKSQAVWENMARMCVKSRRLDVAAVCLGNMKHVRGARALRESRNEPEIEARVAMLAIQLGMYDEAEELYASSGRYDLLNKLYQATGQWEKAIQVGESQDRMHLKRTHFKNAQFLESIGDTNGAISEYEKSDTHHNEVPRMLFEDQDKLADYILNSKDRPLRKWWGEYLESLGEMDSAMQFYEAAQDHVSLVRMYCYFGQFEKARSYAERCGDKAACYHLASQLYEPKDAQLAMHFYTKAKSYRNAIAIAKDAGLEAELMTLALLARPADMLGVARYFESRGYHEKAAILYHKGGNLGHAIELCFKTQQFEALRQMVEDLDQNTNPTLINRCAEFFIEFGQCDKAVDLMLMGGKYLEALELCLKQNVYITEELAERMTLEKSDQNDTNTTVNRNKILESVADSCMRQQSYHLAAKKYTQAGQKRNAMKALLKSGDMDKIIFFANVSRQKEIYVMAANYLQSLDWKQDANIMKHIILFYTKGKSFDSLAMFYEHCAQVEIDDYQNYEKAVGALSEALKYITKAKDMSPQEQEGRVSLYKERIALIEKFLEARVLFQTDQQAAVSCCKDLLENPRIDVAIKVGDVYGLLVEYYVASGDHQQAYTLIEELKSRNTSVILTYYISKKTMESITKALGLSVEASAEPQLSPQQSQIEDEDILEDLTASP</sequence>
<keyword evidence="5" id="KW-0966">Cell projection</keyword>
<evidence type="ECO:0000313" key="10">
    <source>
        <dbReference type="EMBL" id="KAI6645956.1"/>
    </source>
</evidence>
<reference evidence="10 11" key="1">
    <citation type="journal article" date="2023" name="BMC Biol.">
        <title>The compact genome of the sponge Oopsacas minuta (Hexactinellida) is lacking key metazoan core genes.</title>
        <authorList>
            <person name="Santini S."/>
            <person name="Schenkelaars Q."/>
            <person name="Jourda C."/>
            <person name="Duchesne M."/>
            <person name="Belahbib H."/>
            <person name="Rocher C."/>
            <person name="Selva M."/>
            <person name="Riesgo A."/>
            <person name="Vervoort M."/>
            <person name="Leys S.P."/>
            <person name="Kodjabachian L."/>
            <person name="Le Bivic A."/>
            <person name="Borchiellini C."/>
            <person name="Claverie J.M."/>
            <person name="Renard E."/>
        </authorList>
    </citation>
    <scope>NUCLEOTIDE SEQUENCE [LARGE SCALE GENOMIC DNA]</scope>
    <source>
        <strain evidence="10">SPO-2</strain>
    </source>
</reference>
<name>A0AAV7JB80_9METZ</name>
<evidence type="ECO:0000259" key="7">
    <source>
        <dbReference type="Pfam" id="PF23385"/>
    </source>
</evidence>
<dbReference type="Gene3D" id="1.25.40.470">
    <property type="match status" value="2"/>
</dbReference>
<dbReference type="Pfam" id="PF23385">
    <property type="entry name" value="Beta-prop_IFT140_2nd"/>
    <property type="match status" value="1"/>
</dbReference>
<feature type="region of interest" description="Disordered" evidence="6">
    <location>
        <begin position="1038"/>
        <end position="1061"/>
    </location>
</feature>
<comment type="subcellular location">
    <subcellularLocation>
        <location evidence="1">Cell projection</location>
        <location evidence="1">Cilium</location>
    </subcellularLocation>
</comment>
<feature type="domain" description="IF140 C-terminal TPR" evidence="8">
    <location>
        <begin position="882"/>
        <end position="1005"/>
    </location>
</feature>
<evidence type="ECO:0000313" key="11">
    <source>
        <dbReference type="Proteomes" id="UP001165289"/>
    </source>
</evidence>
<comment type="caution">
    <text evidence="10">The sequence shown here is derived from an EMBL/GenBank/DDBJ whole genome shotgun (WGS) entry which is preliminary data.</text>
</comment>
<keyword evidence="4" id="KW-0969">Cilium</keyword>
<dbReference type="InterPro" id="IPR011990">
    <property type="entry name" value="TPR-like_helical_dom_sf"/>
</dbReference>
<feature type="domain" description="IFT140 second beta-propeller" evidence="7">
    <location>
        <begin position="7"/>
        <end position="335"/>
    </location>
</feature>
<evidence type="ECO:0000259" key="9">
    <source>
        <dbReference type="Pfam" id="PF24762"/>
    </source>
</evidence>
<dbReference type="EMBL" id="JAKMXF010000365">
    <property type="protein sequence ID" value="KAI6645956.1"/>
    <property type="molecule type" value="Genomic_DNA"/>
</dbReference>
<accession>A0AAV7JB80</accession>
<gene>
    <name evidence="10" type="ORF">LOD99_13211</name>
</gene>
<dbReference type="Proteomes" id="UP001165289">
    <property type="component" value="Unassembled WGS sequence"/>
</dbReference>
<organism evidence="10 11">
    <name type="scientific">Oopsacas minuta</name>
    <dbReference type="NCBI Taxonomy" id="111878"/>
    <lineage>
        <taxon>Eukaryota</taxon>
        <taxon>Metazoa</taxon>
        <taxon>Porifera</taxon>
        <taxon>Hexactinellida</taxon>
        <taxon>Hexasterophora</taxon>
        <taxon>Lyssacinosida</taxon>
        <taxon>Leucopsacidae</taxon>
        <taxon>Oopsacas</taxon>
    </lineage>
</organism>
<evidence type="ECO:0000256" key="1">
    <source>
        <dbReference type="ARBA" id="ARBA00004138"/>
    </source>
</evidence>
<evidence type="ECO:0000259" key="8">
    <source>
        <dbReference type="Pfam" id="PF24760"/>
    </source>
</evidence>
<feature type="domain" description="IF140/IFT172/WDR19 TPR" evidence="9">
    <location>
        <begin position="387"/>
        <end position="874"/>
    </location>
</feature>
<dbReference type="FunFam" id="1.25.40.470:FF:000011">
    <property type="entry name" value="Intraflagellar transport protein 140"/>
    <property type="match status" value="1"/>
</dbReference>
<proteinExistence type="predicted"/>
<protein>
    <submittedName>
        <fullName evidence="10">Intraflagellar transport protein</fullName>
    </submittedName>
</protein>
<dbReference type="GO" id="GO:0005930">
    <property type="term" value="C:axoneme"/>
    <property type="evidence" value="ECO:0007669"/>
    <property type="project" value="TreeGrafter"/>
</dbReference>
<dbReference type="AlphaFoldDB" id="A0AAV7JB80"/>
<keyword evidence="3" id="KW-0677">Repeat</keyword>
<evidence type="ECO:0000256" key="3">
    <source>
        <dbReference type="ARBA" id="ARBA00022737"/>
    </source>
</evidence>
<dbReference type="SUPFAM" id="SSF48452">
    <property type="entry name" value="TPR-like"/>
    <property type="match status" value="2"/>
</dbReference>
<evidence type="ECO:0000256" key="5">
    <source>
        <dbReference type="ARBA" id="ARBA00023273"/>
    </source>
</evidence>
<keyword evidence="2" id="KW-0853">WD repeat</keyword>
<dbReference type="InterPro" id="IPR056168">
    <property type="entry name" value="TPR_IF140/IFT172/WDR19"/>
</dbReference>
<evidence type="ECO:0000256" key="2">
    <source>
        <dbReference type="ARBA" id="ARBA00022574"/>
    </source>
</evidence>
<evidence type="ECO:0000256" key="6">
    <source>
        <dbReference type="SAM" id="MobiDB-lite"/>
    </source>
</evidence>
<dbReference type="PANTHER" id="PTHR15722">
    <property type="entry name" value="IFT140/172-RELATED"/>
    <property type="match status" value="1"/>
</dbReference>
<dbReference type="GO" id="GO:0030991">
    <property type="term" value="C:intraciliary transport particle A"/>
    <property type="evidence" value="ECO:0007669"/>
    <property type="project" value="TreeGrafter"/>
</dbReference>
<dbReference type="GO" id="GO:0035721">
    <property type="term" value="P:intraciliary retrograde transport"/>
    <property type="evidence" value="ECO:0007669"/>
    <property type="project" value="TreeGrafter"/>
</dbReference>
<dbReference type="GO" id="GO:0036064">
    <property type="term" value="C:ciliary basal body"/>
    <property type="evidence" value="ECO:0007669"/>
    <property type="project" value="TreeGrafter"/>
</dbReference>
<dbReference type="Pfam" id="PF24760">
    <property type="entry name" value="TPR_IF140_C"/>
    <property type="match status" value="1"/>
</dbReference>
<dbReference type="PANTHER" id="PTHR15722:SF7">
    <property type="entry name" value="INTRAFLAGELLAR TRANSPORT PROTEIN 140 HOMOLOG"/>
    <property type="match status" value="1"/>
</dbReference>
<dbReference type="InterPro" id="IPR056156">
    <property type="entry name" value="TPR_IF140_C"/>
</dbReference>
<dbReference type="InterPro" id="IPR056155">
    <property type="entry name" value="Beta-prop_IFT140_2nd"/>
</dbReference>
<dbReference type="Pfam" id="PF24762">
    <property type="entry name" value="TPR_IF140-IFT172"/>
    <property type="match status" value="1"/>
</dbReference>
<evidence type="ECO:0000256" key="4">
    <source>
        <dbReference type="ARBA" id="ARBA00023069"/>
    </source>
</evidence>